<evidence type="ECO:0000256" key="3">
    <source>
        <dbReference type="ARBA" id="ARBA00012865"/>
    </source>
</evidence>
<dbReference type="EMBL" id="JADIKL010000005">
    <property type="protein sequence ID" value="MFK2931240.1"/>
    <property type="molecule type" value="Genomic_DNA"/>
</dbReference>
<comment type="caution">
    <text evidence="9">The sequence shown here is derived from an EMBL/GenBank/DDBJ whole genome shotgun (WGS) entry which is preliminary data.</text>
</comment>
<evidence type="ECO:0000259" key="8">
    <source>
        <dbReference type="Pfam" id="PF13354"/>
    </source>
</evidence>
<dbReference type="PANTHER" id="PTHR35333:SF3">
    <property type="entry name" value="BETA-LACTAMASE-TYPE TRANSPEPTIDASE FOLD CONTAINING PROTEIN"/>
    <property type="match status" value="1"/>
</dbReference>
<evidence type="ECO:0000256" key="1">
    <source>
        <dbReference type="ARBA" id="ARBA00001526"/>
    </source>
</evidence>
<accession>A0ABW8KGJ0</accession>
<keyword evidence="10" id="KW-1185">Reference proteome</keyword>
<comment type="catalytic activity">
    <reaction evidence="1 6">
        <text>a beta-lactam + H2O = a substituted beta-amino acid</text>
        <dbReference type="Rhea" id="RHEA:20401"/>
        <dbReference type="ChEBI" id="CHEBI:15377"/>
        <dbReference type="ChEBI" id="CHEBI:35627"/>
        <dbReference type="ChEBI" id="CHEBI:140347"/>
        <dbReference type="EC" id="3.5.2.6"/>
    </reaction>
</comment>
<sequence length="290" mass="30593">MDRRTLLKTAVLGASALAFRAVPARAIGAEDAGTRLAALERRYGGRLGVAILDTGNGCRYGYRADERFLMCSTHKVLAVGAVLARVDRGVEQLDRRVVFGRDVVLSWAPVTSHHVGAPGMSVAELCEATITVSDNTADNLLLKSLGGSAAVTAFARRLGDPLSRLDRTEPELNVGSPGDLRDTTTPDAMLGGLRTLLLGDALSVASRDRLVAWMRACSTGVDKLRAGVPGNWQAGDKTGSGANGESNDVAIFWPPQRKPLLVTAYYVNPAVSGEERATVLAEVGRIAASV</sequence>
<dbReference type="Gene3D" id="3.40.710.10">
    <property type="entry name" value="DD-peptidase/beta-lactamase superfamily"/>
    <property type="match status" value="1"/>
</dbReference>
<dbReference type="InterPro" id="IPR023650">
    <property type="entry name" value="Beta-lactam_class-A_AS"/>
</dbReference>
<proteinExistence type="inferred from homology"/>
<dbReference type="SUPFAM" id="SSF56601">
    <property type="entry name" value="beta-lactamase/transpeptidase-like"/>
    <property type="match status" value="1"/>
</dbReference>
<dbReference type="NCBIfam" id="NF033103">
    <property type="entry name" value="bla_class_A"/>
    <property type="match status" value="1"/>
</dbReference>
<evidence type="ECO:0000256" key="7">
    <source>
        <dbReference type="SAM" id="MobiDB-lite"/>
    </source>
</evidence>
<evidence type="ECO:0000313" key="9">
    <source>
        <dbReference type="EMBL" id="MFK2931240.1"/>
    </source>
</evidence>
<protein>
    <recommendedName>
        <fullName evidence="3 6">Beta-lactamase</fullName>
        <ecNumber evidence="3 6">3.5.2.6</ecNumber>
    </recommendedName>
</protein>
<comment type="similarity">
    <text evidence="2 6">Belongs to the class-A beta-lactamase family.</text>
</comment>
<dbReference type="InterPro" id="IPR000871">
    <property type="entry name" value="Beta-lactam_class-A"/>
</dbReference>
<dbReference type="InterPro" id="IPR045155">
    <property type="entry name" value="Beta-lactam_cat"/>
</dbReference>
<organism evidence="9 10">
    <name type="scientific">Dyella agri</name>
    <dbReference type="NCBI Taxonomy" id="1926869"/>
    <lineage>
        <taxon>Bacteria</taxon>
        <taxon>Pseudomonadati</taxon>
        <taxon>Pseudomonadota</taxon>
        <taxon>Gammaproteobacteria</taxon>
        <taxon>Lysobacterales</taxon>
        <taxon>Rhodanobacteraceae</taxon>
        <taxon>Dyella</taxon>
    </lineage>
</organism>
<gene>
    <name evidence="9" type="primary">bla</name>
    <name evidence="9" type="ORF">ISP14_10590</name>
</gene>
<dbReference type="PANTHER" id="PTHR35333">
    <property type="entry name" value="BETA-LACTAMASE"/>
    <property type="match status" value="1"/>
</dbReference>
<dbReference type="PRINTS" id="PR00118">
    <property type="entry name" value="BLACTAMASEA"/>
</dbReference>
<dbReference type="EC" id="3.5.2.6" evidence="3 6"/>
<feature type="region of interest" description="Disordered" evidence="7">
    <location>
        <begin position="166"/>
        <end position="185"/>
    </location>
</feature>
<reference evidence="9 10" key="1">
    <citation type="submission" date="2020-10" db="EMBL/GenBank/DDBJ databases">
        <title>Phylogeny of dyella-like bacteria.</title>
        <authorList>
            <person name="Fu J."/>
        </authorList>
    </citation>
    <scope>NUCLEOTIDE SEQUENCE [LARGE SCALE GENOMIC DNA]</scope>
    <source>
        <strain evidence="9 10">DKC-1</strain>
    </source>
</reference>
<evidence type="ECO:0000256" key="6">
    <source>
        <dbReference type="RuleBase" id="RU361140"/>
    </source>
</evidence>
<evidence type="ECO:0000256" key="2">
    <source>
        <dbReference type="ARBA" id="ARBA00009009"/>
    </source>
</evidence>
<name>A0ABW8KGJ0_9GAMM</name>
<evidence type="ECO:0000256" key="4">
    <source>
        <dbReference type="ARBA" id="ARBA00022801"/>
    </source>
</evidence>
<dbReference type="RefSeq" id="WP_404539286.1">
    <property type="nucleotide sequence ID" value="NZ_JADIKL010000005.1"/>
</dbReference>
<dbReference type="Pfam" id="PF13354">
    <property type="entry name" value="Beta-lactamase2"/>
    <property type="match status" value="1"/>
</dbReference>
<keyword evidence="4 6" id="KW-0378">Hydrolase</keyword>
<evidence type="ECO:0000313" key="10">
    <source>
        <dbReference type="Proteomes" id="UP001620397"/>
    </source>
</evidence>
<feature type="domain" description="Beta-lactamase class A catalytic" evidence="8">
    <location>
        <begin position="48"/>
        <end position="264"/>
    </location>
</feature>
<dbReference type="Proteomes" id="UP001620397">
    <property type="component" value="Unassembled WGS sequence"/>
</dbReference>
<dbReference type="PROSITE" id="PS00146">
    <property type="entry name" value="BETA_LACTAMASE_A"/>
    <property type="match status" value="1"/>
</dbReference>
<dbReference type="InterPro" id="IPR012338">
    <property type="entry name" value="Beta-lactam/transpept-like"/>
</dbReference>
<evidence type="ECO:0000256" key="5">
    <source>
        <dbReference type="ARBA" id="ARBA00023251"/>
    </source>
</evidence>
<keyword evidence="5 6" id="KW-0046">Antibiotic resistance</keyword>